<keyword evidence="3" id="KW-0206">Cytoskeleton</keyword>
<dbReference type="PANTHER" id="PTHR20544:SF0">
    <property type="entry name" value="NUCLEOPROTEIN TPR_MLP1 DOMAIN-CONTAINING PROTEIN"/>
    <property type="match status" value="1"/>
</dbReference>
<dbReference type="EMBL" id="GEBQ01016156">
    <property type="protein sequence ID" value="JAT23821.1"/>
    <property type="molecule type" value="Transcribed_RNA"/>
</dbReference>
<protein>
    <submittedName>
        <fullName evidence="7">Uncharacterized protein</fullName>
    </submittedName>
</protein>
<dbReference type="GO" id="GO:0005814">
    <property type="term" value="C:centriole"/>
    <property type="evidence" value="ECO:0007669"/>
    <property type="project" value="UniProtKB-SubCell"/>
</dbReference>
<feature type="coiled-coil region" evidence="5">
    <location>
        <begin position="59"/>
        <end position="233"/>
    </location>
</feature>
<evidence type="ECO:0000256" key="5">
    <source>
        <dbReference type="SAM" id="Coils"/>
    </source>
</evidence>
<dbReference type="InterPro" id="IPR051877">
    <property type="entry name" value="Centriole_BasalBody_StrucProt"/>
</dbReference>
<feature type="region of interest" description="Disordered" evidence="6">
    <location>
        <begin position="243"/>
        <end position="267"/>
    </location>
</feature>
<feature type="region of interest" description="Disordered" evidence="6">
    <location>
        <begin position="300"/>
        <end position="320"/>
    </location>
</feature>
<dbReference type="PANTHER" id="PTHR20544">
    <property type="entry name" value="CENTROSOMAL PROTEIN CEP135"/>
    <property type="match status" value="1"/>
</dbReference>
<sequence>LQLQQYVAEVRRVTQMQEERDTERVALLEQFRLVTAESASLENKHHSLESEAKSTKSCLREAQTRIQDLESCLEEKAAMVHGYEKQIKELTQQVAKLERKLNSRSRAESASRDLSRELETQKHCLAQQVDQVSCQNRQLEDEVSQLRSEMDHLKQQLSKERKNSATLENVLASSRQETLLRARDNNELKAQVQCLQTKLTDLQDKLEHGSDALRRCQGECAEYQVQVSDLKREITNERFERVRMEQAGRSRRRKRAATHPRSRSLQPKMSLSSSYVCPCCFLNRISFLRQSHPFSVERLNSRNSKSFSGNRPSNKPVEETRDYIRSDVSSALTDLTLGSYKINSRNFSDDSEEFMFPERLINSKRLKSDSTFVVDAVLEDPDSSNLQGTQYNCRTTDNSSDRTESLAGQISLVLEEQRKFVREFDLPISDEGGFKLNMAQTGNKGDFLEQSTKTTKRNNKIKMSSTKKLKIDETVRDKTLYFACGDQDSMLPIHETGCADIVLNLESGIKDRYIAKNNKPTVHFNEEPVKLPKNFELTFSTELETDINKNCFADKNISVKMLFFPQNRLDCSSSSFGSLGDKSGADSSVYVTAANSLADFVGGSELSQTLYTMAGSNSNVSLCKTTSKCANLTEIN</sequence>
<evidence type="ECO:0000256" key="3">
    <source>
        <dbReference type="ARBA" id="ARBA00023212"/>
    </source>
</evidence>
<evidence type="ECO:0000256" key="6">
    <source>
        <dbReference type="SAM" id="MobiDB-lite"/>
    </source>
</evidence>
<reference evidence="7" key="1">
    <citation type="submission" date="2015-11" db="EMBL/GenBank/DDBJ databases">
        <title>De novo transcriptome assembly of four potential Pierce s Disease insect vectors from Arizona vineyards.</title>
        <authorList>
            <person name="Tassone E.E."/>
        </authorList>
    </citation>
    <scope>NUCLEOTIDE SEQUENCE</scope>
</reference>
<dbReference type="SUPFAM" id="SSF46579">
    <property type="entry name" value="Prefoldin"/>
    <property type="match status" value="1"/>
</dbReference>
<dbReference type="AlphaFoldDB" id="A0A1B6LJE4"/>
<proteinExistence type="inferred from homology"/>
<feature type="compositionally biased region" description="Basic residues" evidence="6">
    <location>
        <begin position="249"/>
        <end position="262"/>
    </location>
</feature>
<keyword evidence="5" id="KW-0175">Coiled coil</keyword>
<accession>A0A1B6LJE4</accession>
<comment type="subcellular location">
    <subcellularLocation>
        <location evidence="1">Cytoplasm</location>
        <location evidence="1">Cytoskeleton</location>
        <location evidence="1">Microtubule organizing center</location>
        <location evidence="1">Centrosome</location>
        <location evidence="1">Centriole</location>
    </subcellularLocation>
</comment>
<keyword evidence="2" id="KW-0963">Cytoplasm</keyword>
<evidence type="ECO:0000256" key="1">
    <source>
        <dbReference type="ARBA" id="ARBA00004114"/>
    </source>
</evidence>
<feature type="compositionally biased region" description="Polar residues" evidence="6">
    <location>
        <begin position="301"/>
        <end position="313"/>
    </location>
</feature>
<dbReference type="Gene3D" id="1.20.5.170">
    <property type="match status" value="1"/>
</dbReference>
<feature type="non-terminal residue" evidence="7">
    <location>
        <position position="1"/>
    </location>
</feature>
<evidence type="ECO:0000313" key="7">
    <source>
        <dbReference type="EMBL" id="JAT23821.1"/>
    </source>
</evidence>
<organism evidence="7">
    <name type="scientific">Graphocephala atropunctata</name>
    <dbReference type="NCBI Taxonomy" id="36148"/>
    <lineage>
        <taxon>Eukaryota</taxon>
        <taxon>Metazoa</taxon>
        <taxon>Ecdysozoa</taxon>
        <taxon>Arthropoda</taxon>
        <taxon>Hexapoda</taxon>
        <taxon>Insecta</taxon>
        <taxon>Pterygota</taxon>
        <taxon>Neoptera</taxon>
        <taxon>Paraneoptera</taxon>
        <taxon>Hemiptera</taxon>
        <taxon>Auchenorrhyncha</taxon>
        <taxon>Membracoidea</taxon>
        <taxon>Cicadellidae</taxon>
        <taxon>Cicadellinae</taxon>
        <taxon>Cicadellini</taxon>
        <taxon>Graphocephala</taxon>
    </lineage>
</organism>
<evidence type="ECO:0000256" key="4">
    <source>
        <dbReference type="ARBA" id="ARBA00038123"/>
    </source>
</evidence>
<evidence type="ECO:0000256" key="2">
    <source>
        <dbReference type="ARBA" id="ARBA00022490"/>
    </source>
</evidence>
<gene>
    <name evidence="7" type="ORF">g.9822</name>
</gene>
<name>A0A1B6LJE4_9HEMI</name>
<comment type="similarity">
    <text evidence="4">Belongs to the CEP135/TSGA10 family.</text>
</comment>